<dbReference type="InterPro" id="IPR036388">
    <property type="entry name" value="WH-like_DNA-bd_sf"/>
</dbReference>
<dbReference type="InterPro" id="IPR008920">
    <property type="entry name" value="TF_FadR/GntR_C"/>
</dbReference>
<keyword evidence="3" id="KW-0804">Transcription</keyword>
<evidence type="ECO:0000256" key="3">
    <source>
        <dbReference type="ARBA" id="ARBA00023163"/>
    </source>
</evidence>
<dbReference type="PANTHER" id="PTHR43537">
    <property type="entry name" value="TRANSCRIPTIONAL REGULATOR, GNTR FAMILY"/>
    <property type="match status" value="1"/>
</dbReference>
<evidence type="ECO:0000313" key="6">
    <source>
        <dbReference type="EMBL" id="AKZ62957.1"/>
    </source>
</evidence>
<evidence type="ECO:0000313" key="7">
    <source>
        <dbReference type="Proteomes" id="UP000063429"/>
    </source>
</evidence>
<evidence type="ECO:0000256" key="4">
    <source>
        <dbReference type="SAM" id="MobiDB-lite"/>
    </source>
</evidence>
<keyword evidence="7" id="KW-1185">Reference proteome</keyword>
<dbReference type="SMART" id="SM00895">
    <property type="entry name" value="FCD"/>
    <property type="match status" value="1"/>
</dbReference>
<keyword evidence="1" id="KW-0805">Transcription regulation</keyword>
<proteinExistence type="predicted"/>
<organism evidence="6 7">
    <name type="scientific">Herbaspirillum hiltneri N3</name>
    <dbReference type="NCBI Taxonomy" id="1262470"/>
    <lineage>
        <taxon>Bacteria</taxon>
        <taxon>Pseudomonadati</taxon>
        <taxon>Pseudomonadota</taxon>
        <taxon>Betaproteobacteria</taxon>
        <taxon>Burkholderiales</taxon>
        <taxon>Oxalobacteraceae</taxon>
        <taxon>Herbaspirillum</taxon>
    </lineage>
</organism>
<dbReference type="Gene3D" id="1.10.10.10">
    <property type="entry name" value="Winged helix-like DNA-binding domain superfamily/Winged helix DNA-binding domain"/>
    <property type="match status" value="1"/>
</dbReference>
<dbReference type="InterPro" id="IPR000524">
    <property type="entry name" value="Tscrpt_reg_HTH_GntR"/>
</dbReference>
<sequence>MEVTETPSPLMRPRKKTQSLSQEVVGAISEMISNGSIKPGEKLPTESEIMLTQGVSRTVVREAISRLQAAGLVETRHGIGTFVLEAQKAGNINIDPATITTMKDLLALLELRISLETETAGLAAARRSEAQLLEIRQALDAFHENLKKGVDTVGPDFRFHFQIANATGNRYFIEILSHLGAGVIPRKRLNTAELARDPQASYLDRVQREHEDIYEAIARRDTEAARAAMRNHLTNSRERLRRAQEAAESAADAQQQEKASDK</sequence>
<dbReference type="InterPro" id="IPR036390">
    <property type="entry name" value="WH_DNA-bd_sf"/>
</dbReference>
<feature type="region of interest" description="Disordered" evidence="4">
    <location>
        <begin position="234"/>
        <end position="262"/>
    </location>
</feature>
<evidence type="ECO:0000256" key="1">
    <source>
        <dbReference type="ARBA" id="ARBA00023015"/>
    </source>
</evidence>
<accession>A0ABN4HXP5</accession>
<evidence type="ECO:0000256" key="2">
    <source>
        <dbReference type="ARBA" id="ARBA00023125"/>
    </source>
</evidence>
<feature type="domain" description="HTH gntR-type" evidence="5">
    <location>
        <begin position="18"/>
        <end position="86"/>
    </location>
</feature>
<keyword evidence="2" id="KW-0238">DNA-binding</keyword>
<feature type="compositionally biased region" description="Basic and acidic residues" evidence="4">
    <location>
        <begin position="235"/>
        <end position="245"/>
    </location>
</feature>
<feature type="compositionally biased region" description="Low complexity" evidence="4">
    <location>
        <begin position="246"/>
        <end position="262"/>
    </location>
</feature>
<dbReference type="Gene3D" id="1.20.120.530">
    <property type="entry name" value="GntR ligand-binding domain-like"/>
    <property type="match status" value="1"/>
</dbReference>
<dbReference type="Proteomes" id="UP000063429">
    <property type="component" value="Chromosome"/>
</dbReference>
<dbReference type="EMBL" id="CP011409">
    <property type="protein sequence ID" value="AKZ62957.1"/>
    <property type="molecule type" value="Genomic_DNA"/>
</dbReference>
<dbReference type="SUPFAM" id="SSF48008">
    <property type="entry name" value="GntR ligand-binding domain-like"/>
    <property type="match status" value="1"/>
</dbReference>
<dbReference type="PANTHER" id="PTHR43537:SF5">
    <property type="entry name" value="UXU OPERON TRANSCRIPTIONAL REGULATOR"/>
    <property type="match status" value="1"/>
</dbReference>
<dbReference type="PROSITE" id="PS50949">
    <property type="entry name" value="HTH_GNTR"/>
    <property type="match status" value="1"/>
</dbReference>
<dbReference type="SUPFAM" id="SSF46785">
    <property type="entry name" value="Winged helix' DNA-binding domain"/>
    <property type="match status" value="1"/>
</dbReference>
<dbReference type="Pfam" id="PF07729">
    <property type="entry name" value="FCD"/>
    <property type="match status" value="1"/>
</dbReference>
<dbReference type="Pfam" id="PF00392">
    <property type="entry name" value="GntR"/>
    <property type="match status" value="1"/>
</dbReference>
<dbReference type="CDD" id="cd07377">
    <property type="entry name" value="WHTH_GntR"/>
    <property type="match status" value="1"/>
</dbReference>
<name>A0ABN4HXP5_9BURK</name>
<reference evidence="7" key="1">
    <citation type="journal article" date="2015" name="Genome Announc.">
        <title>Complete Genome Sequence of Herbaspirillum hiltneri N3 (DSM 17495), Isolated from Surface-Sterilized Wheat Roots.</title>
        <authorList>
            <person name="Guizelini D."/>
            <person name="Saizaki P.M."/>
            <person name="Coimbra N.A."/>
            <person name="Weiss V.A."/>
            <person name="Faoro H."/>
            <person name="Sfeir M.Z."/>
            <person name="Baura V.A."/>
            <person name="Monteiro R.A."/>
            <person name="Chubatsu L.S."/>
            <person name="Souza E.M."/>
            <person name="Cruz L.M."/>
            <person name="Pedrosa F.O."/>
            <person name="Raittz R.T."/>
            <person name="Marchaukoski J.N."/>
            <person name="Steffens M.B."/>
        </authorList>
    </citation>
    <scope>NUCLEOTIDE SEQUENCE [LARGE SCALE GENOMIC DNA]</scope>
    <source>
        <strain evidence="7">N3</strain>
    </source>
</reference>
<protein>
    <submittedName>
        <fullName evidence="6">GntR family transcriptional regulator</fullName>
    </submittedName>
</protein>
<dbReference type="SMART" id="SM00345">
    <property type="entry name" value="HTH_GNTR"/>
    <property type="match status" value="1"/>
</dbReference>
<dbReference type="InterPro" id="IPR011711">
    <property type="entry name" value="GntR_C"/>
</dbReference>
<gene>
    <name evidence="6" type="ORF">F506_10005</name>
</gene>
<dbReference type="RefSeq" id="WP_053197076.1">
    <property type="nucleotide sequence ID" value="NZ_CP011409.1"/>
</dbReference>
<dbReference type="PRINTS" id="PR00035">
    <property type="entry name" value="HTHGNTR"/>
</dbReference>
<evidence type="ECO:0000259" key="5">
    <source>
        <dbReference type="PROSITE" id="PS50949"/>
    </source>
</evidence>